<reference evidence="2" key="1">
    <citation type="submission" date="2023-03" db="EMBL/GenBank/DDBJ databases">
        <title>Massive genome expansion in bonnet fungi (Mycena s.s.) driven by repeated elements and novel gene families across ecological guilds.</title>
        <authorList>
            <consortium name="Lawrence Berkeley National Laboratory"/>
            <person name="Harder C.B."/>
            <person name="Miyauchi S."/>
            <person name="Viragh M."/>
            <person name="Kuo A."/>
            <person name="Thoen E."/>
            <person name="Andreopoulos B."/>
            <person name="Lu D."/>
            <person name="Skrede I."/>
            <person name="Drula E."/>
            <person name="Henrissat B."/>
            <person name="Morin E."/>
            <person name="Kohler A."/>
            <person name="Barry K."/>
            <person name="LaButti K."/>
            <person name="Morin E."/>
            <person name="Salamov A."/>
            <person name="Lipzen A."/>
            <person name="Mereny Z."/>
            <person name="Hegedus B."/>
            <person name="Baldrian P."/>
            <person name="Stursova M."/>
            <person name="Weitz H."/>
            <person name="Taylor A."/>
            <person name="Grigoriev I.V."/>
            <person name="Nagy L.G."/>
            <person name="Martin F."/>
            <person name="Kauserud H."/>
        </authorList>
    </citation>
    <scope>NUCLEOTIDE SEQUENCE</scope>
    <source>
        <strain evidence="2">CBHHK173m</strain>
    </source>
</reference>
<gene>
    <name evidence="2" type="ORF">B0H15DRAFT_871543</name>
</gene>
<feature type="compositionally biased region" description="Basic and acidic residues" evidence="1">
    <location>
        <begin position="125"/>
        <end position="134"/>
    </location>
</feature>
<proteinExistence type="predicted"/>
<accession>A0AAD6TRP8</accession>
<evidence type="ECO:0000313" key="2">
    <source>
        <dbReference type="EMBL" id="KAJ7068965.1"/>
    </source>
</evidence>
<dbReference type="AlphaFoldDB" id="A0AAD6TRP8"/>
<dbReference type="Proteomes" id="UP001222325">
    <property type="component" value="Unassembled WGS sequence"/>
</dbReference>
<protein>
    <submittedName>
        <fullName evidence="2">Uncharacterized protein</fullName>
    </submittedName>
</protein>
<feature type="region of interest" description="Disordered" evidence="1">
    <location>
        <begin position="115"/>
        <end position="134"/>
    </location>
</feature>
<evidence type="ECO:0000256" key="1">
    <source>
        <dbReference type="SAM" id="MobiDB-lite"/>
    </source>
</evidence>
<comment type="caution">
    <text evidence="2">The sequence shown here is derived from an EMBL/GenBank/DDBJ whole genome shotgun (WGS) entry which is preliminary data.</text>
</comment>
<organism evidence="2 3">
    <name type="scientific">Mycena belliarum</name>
    <dbReference type="NCBI Taxonomy" id="1033014"/>
    <lineage>
        <taxon>Eukaryota</taxon>
        <taxon>Fungi</taxon>
        <taxon>Dikarya</taxon>
        <taxon>Basidiomycota</taxon>
        <taxon>Agaricomycotina</taxon>
        <taxon>Agaricomycetes</taxon>
        <taxon>Agaricomycetidae</taxon>
        <taxon>Agaricales</taxon>
        <taxon>Marasmiineae</taxon>
        <taxon>Mycenaceae</taxon>
        <taxon>Mycena</taxon>
    </lineage>
</organism>
<keyword evidence="3" id="KW-1185">Reference proteome</keyword>
<name>A0AAD6TRP8_9AGAR</name>
<feature type="region of interest" description="Disordered" evidence="1">
    <location>
        <begin position="81"/>
        <end position="100"/>
    </location>
</feature>
<sequence>MKRMSYDADTARYTFQDRDGHTYIGPPHEQYGYLTRVDPSVFMHDRPHAFAPDNELVRVQPSDSRLTFYDFLPSHLIASPSTAKSTLRDSPRTYLSPSSDSGFFAAISLSRIRRSVTSSRKVPQSKKEGLQAPERLKRLISDYYTSPIHNMNEKDAKR</sequence>
<evidence type="ECO:0000313" key="3">
    <source>
        <dbReference type="Proteomes" id="UP001222325"/>
    </source>
</evidence>
<dbReference type="EMBL" id="JARJCN010000142">
    <property type="protein sequence ID" value="KAJ7068965.1"/>
    <property type="molecule type" value="Genomic_DNA"/>
</dbReference>